<protein>
    <recommendedName>
        <fullName evidence="7">Major facilitator superfamily (MFS) profile domain-containing protein</fullName>
    </recommendedName>
</protein>
<evidence type="ECO:0000256" key="4">
    <source>
        <dbReference type="ARBA" id="ARBA00023136"/>
    </source>
</evidence>
<dbReference type="Pfam" id="PF07690">
    <property type="entry name" value="MFS_1"/>
    <property type="match status" value="1"/>
</dbReference>
<keyword evidence="3 6" id="KW-1133">Transmembrane helix</keyword>
<dbReference type="AlphaFoldDB" id="A0AAN7SBL8"/>
<proteinExistence type="predicted"/>
<keyword evidence="4 6" id="KW-0472">Membrane</keyword>
<feature type="transmembrane region" description="Helical" evidence="6">
    <location>
        <begin position="351"/>
        <end position="370"/>
    </location>
</feature>
<feature type="transmembrane region" description="Helical" evidence="6">
    <location>
        <begin position="465"/>
        <end position="486"/>
    </location>
</feature>
<evidence type="ECO:0000256" key="2">
    <source>
        <dbReference type="ARBA" id="ARBA00022692"/>
    </source>
</evidence>
<feature type="transmembrane region" description="Helical" evidence="6">
    <location>
        <begin position="518"/>
        <end position="541"/>
    </location>
</feature>
<comment type="caution">
    <text evidence="8">The sequence shown here is derived from an EMBL/GenBank/DDBJ whole genome shotgun (WGS) entry which is preliminary data.</text>
</comment>
<keyword evidence="2 6" id="KW-0812">Transmembrane</keyword>
<dbReference type="InterPro" id="IPR011701">
    <property type="entry name" value="MFS"/>
</dbReference>
<evidence type="ECO:0000313" key="8">
    <source>
        <dbReference type="EMBL" id="KAK4883411.1"/>
    </source>
</evidence>
<feature type="transmembrane region" description="Helical" evidence="6">
    <location>
        <begin position="289"/>
        <end position="311"/>
    </location>
</feature>
<dbReference type="Proteomes" id="UP001353858">
    <property type="component" value="Unassembled WGS sequence"/>
</dbReference>
<dbReference type="PROSITE" id="PS50850">
    <property type="entry name" value="MFS"/>
    <property type="match status" value="1"/>
</dbReference>
<feature type="transmembrane region" description="Helical" evidence="6">
    <location>
        <begin position="582"/>
        <end position="601"/>
    </location>
</feature>
<organism evidence="8 9">
    <name type="scientific">Aquatica leii</name>
    <dbReference type="NCBI Taxonomy" id="1421715"/>
    <lineage>
        <taxon>Eukaryota</taxon>
        <taxon>Metazoa</taxon>
        <taxon>Ecdysozoa</taxon>
        <taxon>Arthropoda</taxon>
        <taxon>Hexapoda</taxon>
        <taxon>Insecta</taxon>
        <taxon>Pterygota</taxon>
        <taxon>Neoptera</taxon>
        <taxon>Endopterygota</taxon>
        <taxon>Coleoptera</taxon>
        <taxon>Polyphaga</taxon>
        <taxon>Elateriformia</taxon>
        <taxon>Elateroidea</taxon>
        <taxon>Lampyridae</taxon>
        <taxon>Luciolinae</taxon>
        <taxon>Aquatica</taxon>
    </lineage>
</organism>
<evidence type="ECO:0000256" key="6">
    <source>
        <dbReference type="SAM" id="Phobius"/>
    </source>
</evidence>
<feature type="transmembrane region" description="Helical" evidence="6">
    <location>
        <begin position="493"/>
        <end position="512"/>
    </location>
</feature>
<feature type="transmembrane region" description="Helical" evidence="6">
    <location>
        <begin position="235"/>
        <end position="258"/>
    </location>
</feature>
<feature type="domain" description="Major facilitator superfamily (MFS) profile" evidence="7">
    <location>
        <begin position="196"/>
        <end position="606"/>
    </location>
</feature>
<sequence>MNNSKDNDTTSKFSAGSIEVDLFKRKRKESENHSEKIKALGNQRKVTKVMQRTPPNKSTENKKLAVSETEYNMEKMALQINDIKEEVKSTRMDIRGTTAQDNNLKEWVKELIKKETRATIEIKTAYKIGKQEPKMVIAKLKKFEQKMEVIKNKCKISECDNGTNEYNPNWLLYAVPFKNEKPSRCLQFQHKQNASCESDDFNNTVYETCNTYVYQTTEKSIMHDFNLHCDDNVKLLTMVGTVNGIGKLIGLPIAGFLSDRYGRKIVLICGTVTSGIFAIIRSFSTSYTFFIVFEFLESVFVAGILASAYVLGSEFVGPKKRALIATIQCSSFAIGSVILGSVAWLIQSWRILLRVLYIFYLVVVTYYWLLPESVRWLLAKKRQEEAVNTIRKIAKVNKRTITEGALENLLNTNDIGNTNSLTLKDLFKSATLTIRCAISSFCWMSTIFVFYGLSITSTTLSGNRYFDFILISAIEIPAYATACLIINKLGRKPCVAGALTLSTVSSIAFIVLPIDTYWIKLLIYLTSKFGITMTVSGLYIITNEMFPTSMRQTLLSICSMFGRIGNVLAPQLFLLMEIWKQFPLVLFATLTGISALLTLLLPETKDTILPDTIKQAEVIGKTNK</sequence>
<comment type="subcellular location">
    <subcellularLocation>
        <location evidence="1">Membrane</location>
        <topology evidence="1">Multi-pass membrane protein</topology>
    </subcellularLocation>
</comment>
<feature type="transmembrane region" description="Helical" evidence="6">
    <location>
        <begin position="323"/>
        <end position="345"/>
    </location>
</feature>
<dbReference type="PANTHER" id="PTHR24064">
    <property type="entry name" value="SOLUTE CARRIER FAMILY 22 MEMBER"/>
    <property type="match status" value="1"/>
</dbReference>
<dbReference type="EMBL" id="JARPUR010000002">
    <property type="protein sequence ID" value="KAK4883411.1"/>
    <property type="molecule type" value="Genomic_DNA"/>
</dbReference>
<feature type="coiled-coil region" evidence="5">
    <location>
        <begin position="66"/>
        <end position="93"/>
    </location>
</feature>
<evidence type="ECO:0000256" key="3">
    <source>
        <dbReference type="ARBA" id="ARBA00022989"/>
    </source>
</evidence>
<dbReference type="InterPro" id="IPR005829">
    <property type="entry name" value="Sugar_transporter_CS"/>
</dbReference>
<dbReference type="GO" id="GO:0016020">
    <property type="term" value="C:membrane"/>
    <property type="evidence" value="ECO:0007669"/>
    <property type="project" value="UniProtKB-SubCell"/>
</dbReference>
<dbReference type="InterPro" id="IPR036259">
    <property type="entry name" value="MFS_trans_sf"/>
</dbReference>
<dbReference type="GO" id="GO:0022857">
    <property type="term" value="F:transmembrane transporter activity"/>
    <property type="evidence" value="ECO:0007669"/>
    <property type="project" value="InterPro"/>
</dbReference>
<accession>A0AAN7SBL8</accession>
<feature type="transmembrane region" description="Helical" evidence="6">
    <location>
        <begin position="265"/>
        <end position="283"/>
    </location>
</feature>
<evidence type="ECO:0000313" key="9">
    <source>
        <dbReference type="Proteomes" id="UP001353858"/>
    </source>
</evidence>
<reference evidence="9" key="1">
    <citation type="submission" date="2023-01" db="EMBL/GenBank/DDBJ databases">
        <title>Key to firefly adult light organ development and bioluminescence: homeobox transcription factors regulate luciferase expression and transportation to peroxisome.</title>
        <authorList>
            <person name="Fu X."/>
        </authorList>
    </citation>
    <scope>NUCLEOTIDE SEQUENCE [LARGE SCALE GENOMIC DNA]</scope>
</reference>
<dbReference type="InterPro" id="IPR020846">
    <property type="entry name" value="MFS_dom"/>
</dbReference>
<dbReference type="SUPFAM" id="SSF103473">
    <property type="entry name" value="MFS general substrate transporter"/>
    <property type="match status" value="1"/>
</dbReference>
<dbReference type="Gene3D" id="1.20.1250.20">
    <property type="entry name" value="MFS general substrate transporter like domains"/>
    <property type="match status" value="1"/>
</dbReference>
<name>A0AAN7SBL8_9COLE</name>
<feature type="transmembrane region" description="Helical" evidence="6">
    <location>
        <begin position="553"/>
        <end position="576"/>
    </location>
</feature>
<evidence type="ECO:0000256" key="5">
    <source>
        <dbReference type="SAM" id="Coils"/>
    </source>
</evidence>
<evidence type="ECO:0000256" key="1">
    <source>
        <dbReference type="ARBA" id="ARBA00004141"/>
    </source>
</evidence>
<keyword evidence="9" id="KW-1185">Reference proteome</keyword>
<feature type="transmembrane region" description="Helical" evidence="6">
    <location>
        <begin position="432"/>
        <end position="453"/>
    </location>
</feature>
<dbReference type="PROSITE" id="PS00216">
    <property type="entry name" value="SUGAR_TRANSPORT_1"/>
    <property type="match status" value="1"/>
</dbReference>
<dbReference type="CDD" id="cd17317">
    <property type="entry name" value="MFS_SLC22"/>
    <property type="match status" value="1"/>
</dbReference>
<gene>
    <name evidence="8" type="ORF">RN001_006730</name>
</gene>
<evidence type="ECO:0000259" key="7">
    <source>
        <dbReference type="PROSITE" id="PS50850"/>
    </source>
</evidence>
<keyword evidence="5" id="KW-0175">Coiled coil</keyword>